<evidence type="ECO:0000259" key="6">
    <source>
        <dbReference type="Pfam" id="PF01509"/>
    </source>
</evidence>
<sequence>MPKGRERNRQRAIARLARPKPWGDLPRGTHPCEGLLFIDKDQGVTSHDIVGALRRLGATRQVGHAGTLDPMATGLLIVATGRLTKLIQYLVGADKTYEARICLGVGSNTDDAEGELHAGPPVHADDAAIDAALTNFIGDIMQVPATVSAIKVDGKRAHDRAREGEEVTLAARPIHVERFARTSPVHWRAIDGELAARVAEFDVVVTASSGTYVRALARDVGQALGTEAHLTALRRTEIGPWNVTDAYSVADLKGMIENDQGLPVVSMAQVCRQVFPVIDIDDAEARALRNGLFIDKRAPISAGTRADRWPAAAFCGDEAVALVSPRSGKLKPDLQLTL</sequence>
<organism evidence="8 9">
    <name type="scientific">Trueperella pyogenes</name>
    <dbReference type="NCBI Taxonomy" id="1661"/>
    <lineage>
        <taxon>Bacteria</taxon>
        <taxon>Bacillati</taxon>
        <taxon>Actinomycetota</taxon>
        <taxon>Actinomycetes</taxon>
        <taxon>Actinomycetales</taxon>
        <taxon>Actinomycetaceae</taxon>
        <taxon>Trueperella</taxon>
    </lineage>
</organism>
<dbReference type="InterPro" id="IPR002501">
    <property type="entry name" value="PsdUridine_synth_N"/>
</dbReference>
<dbReference type="InterPro" id="IPR014780">
    <property type="entry name" value="tRNA_psdUridine_synth_TruB"/>
</dbReference>
<comment type="catalytic activity">
    <reaction evidence="1 5">
        <text>uridine(55) in tRNA = pseudouridine(55) in tRNA</text>
        <dbReference type="Rhea" id="RHEA:42532"/>
        <dbReference type="Rhea" id="RHEA-COMP:10101"/>
        <dbReference type="Rhea" id="RHEA-COMP:10102"/>
        <dbReference type="ChEBI" id="CHEBI:65314"/>
        <dbReference type="ChEBI" id="CHEBI:65315"/>
        <dbReference type="EC" id="5.4.99.25"/>
    </reaction>
</comment>
<gene>
    <name evidence="5 8" type="primary">truB</name>
    <name evidence="8" type="ORF">V3M73_03095</name>
</gene>
<protein>
    <recommendedName>
        <fullName evidence="5">tRNA pseudouridine synthase B</fullName>
        <ecNumber evidence="5">5.4.99.25</ecNumber>
    </recommendedName>
    <alternativeName>
        <fullName evidence="5">tRNA pseudouridine(55) synthase</fullName>
        <shortName evidence="5">Psi55 synthase</shortName>
    </alternativeName>
    <alternativeName>
        <fullName evidence="5">tRNA pseudouridylate synthase</fullName>
    </alternativeName>
    <alternativeName>
        <fullName evidence="5">tRNA-uridine isomerase</fullName>
    </alternativeName>
</protein>
<evidence type="ECO:0000313" key="8">
    <source>
        <dbReference type="EMBL" id="MEW6954010.1"/>
    </source>
</evidence>
<dbReference type="Pfam" id="PF01509">
    <property type="entry name" value="TruB_N"/>
    <property type="match status" value="1"/>
</dbReference>
<evidence type="ECO:0000313" key="9">
    <source>
        <dbReference type="Proteomes" id="UP001555100"/>
    </source>
</evidence>
<evidence type="ECO:0000256" key="2">
    <source>
        <dbReference type="ARBA" id="ARBA00005642"/>
    </source>
</evidence>
<dbReference type="Gene3D" id="3.30.2350.10">
    <property type="entry name" value="Pseudouridine synthase"/>
    <property type="match status" value="1"/>
</dbReference>
<comment type="function">
    <text evidence="5">Responsible for synthesis of pseudouridine from uracil-55 in the psi GC loop of transfer RNAs.</text>
</comment>
<name>A0ABV3N9Y2_9ACTO</name>
<dbReference type="Gene3D" id="2.30.130.10">
    <property type="entry name" value="PUA domain"/>
    <property type="match status" value="1"/>
</dbReference>
<evidence type="ECO:0000259" key="7">
    <source>
        <dbReference type="Pfam" id="PF16198"/>
    </source>
</evidence>
<feature type="domain" description="Pseudouridine synthase II N-terminal" evidence="6">
    <location>
        <begin position="54"/>
        <end position="213"/>
    </location>
</feature>
<comment type="caution">
    <text evidence="8">The sequence shown here is derived from an EMBL/GenBank/DDBJ whole genome shotgun (WGS) entry which is preliminary data.</text>
</comment>
<dbReference type="HAMAP" id="MF_01080">
    <property type="entry name" value="TruB_bact"/>
    <property type="match status" value="1"/>
</dbReference>
<evidence type="ECO:0000256" key="5">
    <source>
        <dbReference type="HAMAP-Rule" id="MF_01080"/>
    </source>
</evidence>
<dbReference type="EC" id="5.4.99.25" evidence="5"/>
<accession>A0ABV3N9Y2</accession>
<dbReference type="NCBIfam" id="TIGR00431">
    <property type="entry name" value="TruB"/>
    <property type="match status" value="1"/>
</dbReference>
<dbReference type="SUPFAM" id="SSF55120">
    <property type="entry name" value="Pseudouridine synthase"/>
    <property type="match status" value="1"/>
</dbReference>
<dbReference type="PANTHER" id="PTHR13767">
    <property type="entry name" value="TRNA-PSEUDOURIDINE SYNTHASE"/>
    <property type="match status" value="1"/>
</dbReference>
<feature type="active site" description="Nucleophile" evidence="5">
    <location>
        <position position="69"/>
    </location>
</feature>
<keyword evidence="3 5" id="KW-0819">tRNA processing</keyword>
<dbReference type="GO" id="GO:0160148">
    <property type="term" value="F:tRNA pseudouridine(55) synthase activity"/>
    <property type="evidence" value="ECO:0007669"/>
    <property type="project" value="UniProtKB-EC"/>
</dbReference>
<reference evidence="8 9" key="1">
    <citation type="submission" date="2024-01" db="EMBL/GenBank/DDBJ databases">
        <title>Genomic analysis and antimicrobial resistance profiles of Trueperella pyogenes isolated from domestic and wild animals.</title>
        <authorList>
            <person name="Magossi G."/>
            <person name="Gzyl K.E."/>
            <person name="Holman D.B."/>
            <person name="Amat S."/>
        </authorList>
    </citation>
    <scope>NUCLEOTIDE SEQUENCE [LARGE SCALE GENOMIC DNA]</scope>
    <source>
        <strain evidence="8 9">1494</strain>
    </source>
</reference>
<proteinExistence type="inferred from homology"/>
<dbReference type="InterPro" id="IPR032819">
    <property type="entry name" value="TruB_C"/>
</dbReference>
<feature type="domain" description="tRNA pseudouridylate synthase B C-terminal" evidence="7">
    <location>
        <begin position="214"/>
        <end position="257"/>
    </location>
</feature>
<evidence type="ECO:0000256" key="3">
    <source>
        <dbReference type="ARBA" id="ARBA00022694"/>
    </source>
</evidence>
<dbReference type="Pfam" id="PF16198">
    <property type="entry name" value="TruB_C_2"/>
    <property type="match status" value="1"/>
</dbReference>
<dbReference type="RefSeq" id="WP_259243810.1">
    <property type="nucleotide sequence ID" value="NZ_CP123396.1"/>
</dbReference>
<dbReference type="Proteomes" id="UP001555100">
    <property type="component" value="Unassembled WGS sequence"/>
</dbReference>
<dbReference type="CDD" id="cd02573">
    <property type="entry name" value="PseudoU_synth_EcTruB"/>
    <property type="match status" value="1"/>
</dbReference>
<keyword evidence="4 5" id="KW-0413">Isomerase</keyword>
<evidence type="ECO:0000256" key="4">
    <source>
        <dbReference type="ARBA" id="ARBA00023235"/>
    </source>
</evidence>
<dbReference type="PANTHER" id="PTHR13767:SF2">
    <property type="entry name" value="PSEUDOURIDYLATE SYNTHASE TRUB1"/>
    <property type="match status" value="1"/>
</dbReference>
<keyword evidence="9" id="KW-1185">Reference proteome</keyword>
<dbReference type="EMBL" id="JBAGNM010000002">
    <property type="protein sequence ID" value="MEW6954010.1"/>
    <property type="molecule type" value="Genomic_DNA"/>
</dbReference>
<dbReference type="InterPro" id="IPR020103">
    <property type="entry name" value="PsdUridine_synth_cat_dom_sf"/>
</dbReference>
<evidence type="ECO:0000256" key="1">
    <source>
        <dbReference type="ARBA" id="ARBA00000385"/>
    </source>
</evidence>
<comment type="similarity">
    <text evidence="2 5">Belongs to the pseudouridine synthase TruB family. Type 1 subfamily.</text>
</comment>
<dbReference type="InterPro" id="IPR036974">
    <property type="entry name" value="PUA_sf"/>
</dbReference>